<reference evidence="1" key="2">
    <citation type="submission" date="2020-09" db="EMBL/GenBank/DDBJ databases">
        <authorList>
            <person name="Sun Q."/>
            <person name="Ohkuma M."/>
        </authorList>
    </citation>
    <scope>NUCLEOTIDE SEQUENCE</scope>
    <source>
        <strain evidence="1">JCM 4790</strain>
    </source>
</reference>
<accession>A0A918N9F9</accession>
<evidence type="ECO:0000313" key="1">
    <source>
        <dbReference type="EMBL" id="GGX50615.1"/>
    </source>
</evidence>
<protein>
    <submittedName>
        <fullName evidence="1">Uncharacterized protein</fullName>
    </submittedName>
</protein>
<name>A0A918N9F9_9ACTN</name>
<comment type="caution">
    <text evidence="1">The sequence shown here is derived from an EMBL/GenBank/DDBJ whole genome shotgun (WGS) entry which is preliminary data.</text>
</comment>
<sequence length="72" mass="7999">MGAGLLEADGLVLEDQDERAAERYDAEWLVRRVEDQDMRHGCLLVRRRRVARAGTICSQSPLMPGDGATMSP</sequence>
<reference evidence="1" key="1">
    <citation type="journal article" date="2014" name="Int. J. Syst. Evol. Microbiol.">
        <title>Complete genome sequence of Corynebacterium casei LMG S-19264T (=DSM 44701T), isolated from a smear-ripened cheese.</title>
        <authorList>
            <consortium name="US DOE Joint Genome Institute (JGI-PGF)"/>
            <person name="Walter F."/>
            <person name="Albersmeier A."/>
            <person name="Kalinowski J."/>
            <person name="Ruckert C."/>
        </authorList>
    </citation>
    <scope>NUCLEOTIDE SEQUENCE</scope>
    <source>
        <strain evidence="1">JCM 4790</strain>
    </source>
</reference>
<dbReference type="AlphaFoldDB" id="A0A918N9F9"/>
<keyword evidence="2" id="KW-1185">Reference proteome</keyword>
<organism evidence="1 2">
    <name type="scientific">Streptomyces minutiscleroticus</name>
    <dbReference type="NCBI Taxonomy" id="68238"/>
    <lineage>
        <taxon>Bacteria</taxon>
        <taxon>Bacillati</taxon>
        <taxon>Actinomycetota</taxon>
        <taxon>Actinomycetes</taxon>
        <taxon>Kitasatosporales</taxon>
        <taxon>Streptomycetaceae</taxon>
        <taxon>Streptomyces</taxon>
    </lineage>
</organism>
<evidence type="ECO:0000313" key="2">
    <source>
        <dbReference type="Proteomes" id="UP000619244"/>
    </source>
</evidence>
<gene>
    <name evidence="1" type="ORF">GCM10010358_00130</name>
</gene>
<dbReference type="Proteomes" id="UP000619244">
    <property type="component" value="Unassembled WGS sequence"/>
</dbReference>
<dbReference type="EMBL" id="BMVU01000001">
    <property type="protein sequence ID" value="GGX50615.1"/>
    <property type="molecule type" value="Genomic_DNA"/>
</dbReference>
<proteinExistence type="predicted"/>